<accession>A0A0J9BQR1</accession>
<organism evidence="6 7">
    <name type="scientific">[Clostridium] citroniae WAL-19142</name>
    <dbReference type="NCBI Taxonomy" id="742734"/>
    <lineage>
        <taxon>Bacteria</taxon>
        <taxon>Bacillati</taxon>
        <taxon>Bacillota</taxon>
        <taxon>Clostridia</taxon>
        <taxon>Lachnospirales</taxon>
        <taxon>Lachnospiraceae</taxon>
        <taxon>Enterocloster</taxon>
    </lineage>
</organism>
<dbReference type="PRINTS" id="PR00690">
    <property type="entry name" value="ADHESNFAMILY"/>
</dbReference>
<feature type="signal peptide" evidence="5">
    <location>
        <begin position="1"/>
        <end position="32"/>
    </location>
</feature>
<dbReference type="RefSeq" id="WP_007859450.1">
    <property type="nucleotide sequence ID" value="NZ_KQ235883.1"/>
</dbReference>
<dbReference type="Gene3D" id="3.40.50.1980">
    <property type="entry name" value="Nitrogenase molybdenum iron protein domain"/>
    <property type="match status" value="2"/>
</dbReference>
<evidence type="ECO:0000313" key="7">
    <source>
        <dbReference type="Proteomes" id="UP000037392"/>
    </source>
</evidence>
<dbReference type="InterPro" id="IPR050492">
    <property type="entry name" value="Bact_metal-bind_prot9"/>
</dbReference>
<dbReference type="AlphaFoldDB" id="A0A0J9BQR1"/>
<protein>
    <recommendedName>
        <fullName evidence="8">ABC transporter substrate-binding protein</fullName>
    </recommendedName>
</protein>
<evidence type="ECO:0000256" key="1">
    <source>
        <dbReference type="ARBA" id="ARBA00011028"/>
    </source>
</evidence>
<proteinExistence type="inferred from homology"/>
<dbReference type="EMBL" id="ADLK01000037">
    <property type="protein sequence ID" value="KMW14496.1"/>
    <property type="molecule type" value="Genomic_DNA"/>
</dbReference>
<dbReference type="GO" id="GO:0007155">
    <property type="term" value="P:cell adhesion"/>
    <property type="evidence" value="ECO:0007669"/>
    <property type="project" value="InterPro"/>
</dbReference>
<evidence type="ECO:0000256" key="2">
    <source>
        <dbReference type="ARBA" id="ARBA00022448"/>
    </source>
</evidence>
<dbReference type="InterPro" id="IPR006127">
    <property type="entry name" value="ZnuA-like"/>
</dbReference>
<evidence type="ECO:0000256" key="4">
    <source>
        <dbReference type="RuleBase" id="RU003512"/>
    </source>
</evidence>
<dbReference type="InterPro" id="IPR006128">
    <property type="entry name" value="Lipoprotein_PsaA-like"/>
</dbReference>
<dbReference type="PROSITE" id="PS51257">
    <property type="entry name" value="PROKAR_LIPOPROTEIN"/>
    <property type="match status" value="1"/>
</dbReference>
<dbReference type="PANTHER" id="PTHR42953">
    <property type="entry name" value="HIGH-AFFINITY ZINC UPTAKE SYSTEM PROTEIN ZNUA-RELATED"/>
    <property type="match status" value="1"/>
</dbReference>
<gene>
    <name evidence="6" type="ORF">HMPREF9470_04802</name>
</gene>
<dbReference type="GeneID" id="93164256"/>
<name>A0A0J9BQR1_9FIRM</name>
<dbReference type="GO" id="GO:0046872">
    <property type="term" value="F:metal ion binding"/>
    <property type="evidence" value="ECO:0007669"/>
    <property type="project" value="InterPro"/>
</dbReference>
<dbReference type="Pfam" id="PF01297">
    <property type="entry name" value="ZnuA"/>
    <property type="match status" value="1"/>
</dbReference>
<dbReference type="PRINTS" id="PR00691">
    <property type="entry name" value="ADHESINB"/>
</dbReference>
<dbReference type="Proteomes" id="UP000037392">
    <property type="component" value="Unassembled WGS sequence"/>
</dbReference>
<dbReference type="CDD" id="cd01017">
    <property type="entry name" value="AdcA"/>
    <property type="match status" value="1"/>
</dbReference>
<evidence type="ECO:0008006" key="8">
    <source>
        <dbReference type="Google" id="ProtNLM"/>
    </source>
</evidence>
<reference evidence="6 7" key="1">
    <citation type="submission" date="2011-04" db="EMBL/GenBank/DDBJ databases">
        <title>The Genome Sequence of Clostridium citroniae WAL-19142.</title>
        <authorList>
            <consortium name="The Broad Institute Genome Sequencing Platform"/>
            <person name="Earl A."/>
            <person name="Ward D."/>
            <person name="Feldgarden M."/>
            <person name="Gevers D."/>
            <person name="Warren Y.A."/>
            <person name="Tyrrell K.L."/>
            <person name="Citron D.M."/>
            <person name="Goldstein E.J."/>
            <person name="Daigneault M."/>
            <person name="Allen-Vercoe E."/>
            <person name="Young S.K."/>
            <person name="Zeng Q."/>
            <person name="Gargeya S."/>
            <person name="Fitzgerald M."/>
            <person name="Haas B."/>
            <person name="Abouelleil A."/>
            <person name="Alvarado L."/>
            <person name="Arachchi H.M."/>
            <person name="Berlin A."/>
            <person name="Brown A."/>
            <person name="Chapman S.B."/>
            <person name="Chen Z."/>
            <person name="Dunbar C."/>
            <person name="Freedman E."/>
            <person name="Gearin G."/>
            <person name="Gellesch M."/>
            <person name="Goldberg J."/>
            <person name="Griggs A."/>
            <person name="Gujja S."/>
            <person name="Heilman E.R."/>
            <person name="Heiman D."/>
            <person name="Howarth C."/>
            <person name="Larson L."/>
            <person name="Lui A."/>
            <person name="MacDonald P.J."/>
            <person name="Mehta T."/>
            <person name="Montmayeur A."/>
            <person name="Murphy C."/>
            <person name="Neiman D."/>
            <person name="Pearson M."/>
            <person name="Priest M."/>
            <person name="Roberts A."/>
            <person name="Saif S."/>
            <person name="Shea T."/>
            <person name="Shenoy N."/>
            <person name="Sisk P."/>
            <person name="Stolte C."/>
            <person name="Sykes S."/>
            <person name="White J."/>
            <person name="Yandava C."/>
            <person name="Wortman J."/>
            <person name="Nusbaum C."/>
            <person name="Birren B."/>
        </authorList>
    </citation>
    <scope>NUCLEOTIDE SEQUENCE [LARGE SCALE GENOMIC DNA]</scope>
    <source>
        <strain evidence="6 7">WAL-19142</strain>
    </source>
</reference>
<dbReference type="PATRIC" id="fig|742734.4.peg.5145"/>
<evidence type="ECO:0000256" key="3">
    <source>
        <dbReference type="ARBA" id="ARBA00022729"/>
    </source>
</evidence>
<comment type="similarity">
    <text evidence="1 4">Belongs to the bacterial solute-binding protein 9 family.</text>
</comment>
<keyword evidence="3 5" id="KW-0732">Signal</keyword>
<dbReference type="InterPro" id="IPR006129">
    <property type="entry name" value="AdhesinB"/>
</dbReference>
<feature type="chain" id="PRO_5005315352" description="ABC transporter substrate-binding protein" evidence="5">
    <location>
        <begin position="33"/>
        <end position="319"/>
    </location>
</feature>
<dbReference type="OrthoDB" id="9810636at2"/>
<evidence type="ECO:0000313" key="6">
    <source>
        <dbReference type="EMBL" id="KMW14496.1"/>
    </source>
</evidence>
<sequence>MKKMRNRIMGPLAVPALALVLMLSGCAGLAAASDKQAEPTAETKAQEENGKKIKVMASFYPMYDFAAKIGGERAEVTNMVPAGTEPHDWEPAVSDIKNLEEADLFIYSGAGMEHWAEDVLAGLENKKLISVEASKDIVLREGHERGTYDPHVWLNPMNAKVEMEHIRDAFIEADPEHQETYEANYETYAAGLDELDLKFRENLSGLENKDIVVSHEAFGYLCDAYGLNQVGVEGLSPDSEPNPSRMAQVIDFIKERGVRSIFFEELASPKVAEAIAKETGVSVRVLNPLEGLSDEELKAGADYFSVMEDNLEQLKAAWE</sequence>
<dbReference type="GO" id="GO:0030001">
    <property type="term" value="P:metal ion transport"/>
    <property type="evidence" value="ECO:0007669"/>
    <property type="project" value="InterPro"/>
</dbReference>
<comment type="caution">
    <text evidence="6">The sequence shown here is derived from an EMBL/GenBank/DDBJ whole genome shotgun (WGS) entry which is preliminary data.</text>
</comment>
<dbReference type="SUPFAM" id="SSF53807">
    <property type="entry name" value="Helical backbone' metal receptor"/>
    <property type="match status" value="1"/>
</dbReference>
<evidence type="ECO:0000256" key="5">
    <source>
        <dbReference type="SAM" id="SignalP"/>
    </source>
</evidence>
<keyword evidence="2 4" id="KW-0813">Transport</keyword>
<dbReference type="PANTHER" id="PTHR42953:SF3">
    <property type="entry name" value="HIGH-AFFINITY ZINC UPTAKE SYSTEM PROTEIN ZNUA"/>
    <property type="match status" value="1"/>
</dbReference>